<keyword evidence="2" id="KW-1185">Reference proteome</keyword>
<proteinExistence type="predicted"/>
<dbReference type="InterPro" id="IPR027961">
    <property type="entry name" value="DUF4442"/>
</dbReference>
<dbReference type="EMBL" id="CAKLCM010000002">
    <property type="protein sequence ID" value="CAH0525040.1"/>
    <property type="molecule type" value="Genomic_DNA"/>
</dbReference>
<dbReference type="InterPro" id="IPR029069">
    <property type="entry name" value="HotDog_dom_sf"/>
</dbReference>
<comment type="caution">
    <text evidence="1">The sequence shown here is derived from an EMBL/GenBank/DDBJ whole genome shotgun (WGS) entry which is preliminary data.</text>
</comment>
<evidence type="ECO:0008006" key="3">
    <source>
        <dbReference type="Google" id="ProtNLM"/>
    </source>
</evidence>
<organism evidence="1 2">
    <name type="scientific">Vibrio hippocampi</name>
    <dbReference type="NCBI Taxonomy" id="654686"/>
    <lineage>
        <taxon>Bacteria</taxon>
        <taxon>Pseudomonadati</taxon>
        <taxon>Pseudomonadota</taxon>
        <taxon>Gammaproteobacteria</taxon>
        <taxon>Vibrionales</taxon>
        <taxon>Vibrionaceae</taxon>
        <taxon>Vibrio</taxon>
    </lineage>
</organism>
<dbReference type="Gene3D" id="3.10.129.10">
    <property type="entry name" value="Hotdog Thioesterase"/>
    <property type="match status" value="1"/>
</dbReference>
<dbReference type="Proteomes" id="UP000838160">
    <property type="component" value="Unassembled WGS sequence"/>
</dbReference>
<reference evidence="1" key="1">
    <citation type="submission" date="2021-12" db="EMBL/GenBank/DDBJ databases">
        <authorList>
            <person name="Rodrigo-Torres L."/>
            <person name="Arahal R. D."/>
            <person name="Lucena T."/>
        </authorList>
    </citation>
    <scope>NUCLEOTIDE SEQUENCE</scope>
    <source>
        <strain evidence="1">CECT 8226</strain>
    </source>
</reference>
<gene>
    <name evidence="1" type="ORF">VHP8226_00705</name>
</gene>
<name>A0ABM8ZEU9_9VIBR</name>
<sequence>MDRRIEKWYRPKWVKLALNLWPPFWGAGIRIVSISEDFTCVKVRLKFRWWNKNVNRSQYGGSIFSMTDPIYTSMLIGILREEYYVWDKEASIDFISPGLSYLEAEFIISQSVVDDIVRQTATGEKCFPEFTTHITDSQGKIVATIQRKLYVRKKRKYREKPLSDNEEISTSQ</sequence>
<evidence type="ECO:0000313" key="1">
    <source>
        <dbReference type="EMBL" id="CAH0525040.1"/>
    </source>
</evidence>
<accession>A0ABM8ZEU9</accession>
<evidence type="ECO:0000313" key="2">
    <source>
        <dbReference type="Proteomes" id="UP000838160"/>
    </source>
</evidence>
<dbReference type="Pfam" id="PF14539">
    <property type="entry name" value="DUF4442"/>
    <property type="match status" value="1"/>
</dbReference>
<dbReference type="SUPFAM" id="SSF54637">
    <property type="entry name" value="Thioesterase/thiol ester dehydrase-isomerase"/>
    <property type="match status" value="1"/>
</dbReference>
<dbReference type="RefSeq" id="WP_237483740.1">
    <property type="nucleotide sequence ID" value="NZ_CAKLCM010000002.1"/>
</dbReference>
<protein>
    <recommendedName>
        <fullName evidence="3">DUF4442 domain-containing protein</fullName>
    </recommendedName>
</protein>